<keyword evidence="1" id="KW-0378">Hydrolase</keyword>
<accession>A0A7M2REM6</accession>
<organism evidence="1 2">
    <name type="scientific">Blautia liquoris</name>
    <dbReference type="NCBI Taxonomy" id="2779518"/>
    <lineage>
        <taxon>Bacteria</taxon>
        <taxon>Bacillati</taxon>
        <taxon>Bacillota</taxon>
        <taxon>Clostridia</taxon>
        <taxon>Lachnospirales</taxon>
        <taxon>Lachnospiraceae</taxon>
        <taxon>Blautia</taxon>
    </lineage>
</organism>
<evidence type="ECO:0000313" key="1">
    <source>
        <dbReference type="EMBL" id="QOV18037.1"/>
    </source>
</evidence>
<sequence>MKVTYIQHSGFAVEWEECVWVFDYYKGAVPEWDKRKPLFVFASHVHEDHFNPEIFNLFSEYEQVSYILSSDIRRKVIKLSLPDDTAAKIKFLKVDEELNLPVSGELRLEVGTFDSTDCGVSFLVKYKGHYVFHAGDLNCWIWDEDTKADRNNMISRFESEIDKLENIPVDLAFLPLDPRLGDNYDMGIRYFMEHVKCRAIFPMHLWERYDTVKRFRDSLKDEREKEEIIDISCLGQDWEIKD</sequence>
<dbReference type="EMBL" id="CP063304">
    <property type="protein sequence ID" value="QOV18037.1"/>
    <property type="molecule type" value="Genomic_DNA"/>
</dbReference>
<keyword evidence="2" id="KW-1185">Reference proteome</keyword>
<dbReference type="Gene3D" id="3.60.15.10">
    <property type="entry name" value="Ribonuclease Z/Hydroxyacylglutathione hydrolase-like"/>
    <property type="match status" value="1"/>
</dbReference>
<dbReference type="RefSeq" id="WP_193734399.1">
    <property type="nucleotide sequence ID" value="NZ_CP063304.1"/>
</dbReference>
<dbReference type="GO" id="GO:0016787">
    <property type="term" value="F:hydrolase activity"/>
    <property type="evidence" value="ECO:0007669"/>
    <property type="project" value="UniProtKB-KW"/>
</dbReference>
<evidence type="ECO:0000313" key="2">
    <source>
        <dbReference type="Proteomes" id="UP000593601"/>
    </source>
</evidence>
<gene>
    <name evidence="1" type="ORF">INP51_08190</name>
</gene>
<dbReference type="KEGG" id="bliq:INP51_08190"/>
<dbReference type="Proteomes" id="UP000593601">
    <property type="component" value="Chromosome"/>
</dbReference>
<dbReference type="AlphaFoldDB" id="A0A7M2REM6"/>
<dbReference type="PANTHER" id="PTHR42967:SF1">
    <property type="entry name" value="MBL FOLD METALLO-HYDROLASE"/>
    <property type="match status" value="1"/>
</dbReference>
<proteinExistence type="predicted"/>
<dbReference type="SUPFAM" id="SSF56281">
    <property type="entry name" value="Metallo-hydrolase/oxidoreductase"/>
    <property type="match status" value="1"/>
</dbReference>
<protein>
    <submittedName>
        <fullName evidence="1">MBL fold metallo-hydrolase</fullName>
    </submittedName>
</protein>
<name>A0A7M2REM6_9FIRM</name>
<dbReference type="PANTHER" id="PTHR42967">
    <property type="entry name" value="METAL DEPENDENT HYDROLASE"/>
    <property type="match status" value="1"/>
</dbReference>
<dbReference type="InterPro" id="IPR036866">
    <property type="entry name" value="RibonucZ/Hydroxyglut_hydro"/>
</dbReference>
<reference evidence="1 2" key="1">
    <citation type="submission" date="2020-10" db="EMBL/GenBank/DDBJ databases">
        <title>Blautia liquoris sp.nov., isolated from the mud in a fermentation cellar used for the production of Chinese strong-flavoured liquor.</title>
        <authorList>
            <person name="Lu L."/>
        </authorList>
    </citation>
    <scope>NUCLEOTIDE SEQUENCE [LARGE SCALE GENOMIC DNA]</scope>
    <source>
        <strain evidence="1 2">LZLJ-3</strain>
    </source>
</reference>